<gene>
    <name evidence="2" type="ORF">A6X21_22310</name>
</gene>
<feature type="region of interest" description="Disordered" evidence="1">
    <location>
        <begin position="43"/>
        <end position="65"/>
    </location>
</feature>
<proteinExistence type="predicted"/>
<reference evidence="2 3" key="1">
    <citation type="submission" date="2016-05" db="EMBL/GenBank/DDBJ databases">
        <title>Genomic and physiological characterization of Planctopirus sp. isolated from fresh water lake.</title>
        <authorList>
            <person name="Subhash Y."/>
            <person name="Ramana C."/>
        </authorList>
    </citation>
    <scope>NUCLEOTIDE SEQUENCE [LARGE SCALE GENOMIC DNA]</scope>
    <source>
        <strain evidence="2 3">JC280</strain>
    </source>
</reference>
<dbReference type="STRING" id="1841610.A6X21_22310"/>
<name>A0A1C3EE75_9PLAN</name>
<accession>A0A1C3EE75</accession>
<organism evidence="2 3">
    <name type="scientific">Planctopirus hydrillae</name>
    <dbReference type="NCBI Taxonomy" id="1841610"/>
    <lineage>
        <taxon>Bacteria</taxon>
        <taxon>Pseudomonadati</taxon>
        <taxon>Planctomycetota</taxon>
        <taxon>Planctomycetia</taxon>
        <taxon>Planctomycetales</taxon>
        <taxon>Planctomycetaceae</taxon>
        <taxon>Planctopirus</taxon>
    </lineage>
</organism>
<evidence type="ECO:0000256" key="1">
    <source>
        <dbReference type="SAM" id="MobiDB-lite"/>
    </source>
</evidence>
<evidence type="ECO:0000313" key="2">
    <source>
        <dbReference type="EMBL" id="ODA31494.1"/>
    </source>
</evidence>
<protein>
    <submittedName>
        <fullName evidence="2">Uncharacterized protein</fullName>
    </submittedName>
</protein>
<evidence type="ECO:0000313" key="3">
    <source>
        <dbReference type="Proteomes" id="UP000094828"/>
    </source>
</evidence>
<dbReference type="Proteomes" id="UP000094828">
    <property type="component" value="Unassembled WGS sequence"/>
</dbReference>
<dbReference type="EMBL" id="LYDR01000085">
    <property type="protein sequence ID" value="ODA31494.1"/>
    <property type="molecule type" value="Genomic_DNA"/>
</dbReference>
<sequence length="183" mass="20103">MDEIIPEEGWFTFFAAAFPTEVGGKAISVSLVWLDCHNLSTHERDDSMTKTSAAPKAVKKSANKSVQKKVKKATTVAVKRSTKQAAKEAPKVVKPAAGKSTTRYIRYIPKAIPAGKILCHNGAMPETPIQPPGINGFRVWLDDEAKSDEYGPCNCGWGGLPHHMPLGWLESLPEYDARKFPRK</sequence>
<keyword evidence="3" id="KW-1185">Reference proteome</keyword>
<comment type="caution">
    <text evidence="2">The sequence shown here is derived from an EMBL/GenBank/DDBJ whole genome shotgun (WGS) entry which is preliminary data.</text>
</comment>
<dbReference type="AlphaFoldDB" id="A0A1C3EE75"/>